<dbReference type="RefSeq" id="WP_004951527.1">
    <property type="nucleotide sequence ID" value="NZ_CAMISH010000008.1"/>
</dbReference>
<dbReference type="EMBL" id="PESE01000008">
    <property type="protein sequence ID" value="PYD37016.1"/>
    <property type="molecule type" value="Genomic_DNA"/>
</dbReference>
<feature type="transmembrane region" description="Helical" evidence="7">
    <location>
        <begin position="140"/>
        <end position="161"/>
    </location>
</feature>
<keyword evidence="3" id="KW-0997">Cell inner membrane</keyword>
<dbReference type="Pfam" id="PF04403">
    <property type="entry name" value="PqiA"/>
    <property type="match status" value="1"/>
</dbReference>
<feature type="transmembrane region" description="Helical" evidence="7">
    <location>
        <begin position="47"/>
        <end position="72"/>
    </location>
</feature>
<comment type="caution">
    <text evidence="8">The sequence shown here is derived from an EMBL/GenBank/DDBJ whole genome shotgun (WGS) entry which is preliminary data.</text>
</comment>
<keyword evidence="5 7" id="KW-1133">Transmembrane helix</keyword>
<feature type="transmembrane region" description="Helical" evidence="7">
    <location>
        <begin position="173"/>
        <end position="191"/>
    </location>
</feature>
<evidence type="ECO:0000256" key="4">
    <source>
        <dbReference type="ARBA" id="ARBA00022692"/>
    </source>
</evidence>
<evidence type="ECO:0000256" key="2">
    <source>
        <dbReference type="ARBA" id="ARBA00022475"/>
    </source>
</evidence>
<keyword evidence="6 7" id="KW-0472">Membrane</keyword>
<dbReference type="AlphaFoldDB" id="A0A318NZK2"/>
<proteinExistence type="predicted"/>
<evidence type="ECO:0000256" key="1">
    <source>
        <dbReference type="ARBA" id="ARBA00004533"/>
    </source>
</evidence>
<evidence type="ECO:0000313" key="9">
    <source>
        <dbReference type="Proteomes" id="UP000248196"/>
    </source>
</evidence>
<protein>
    <submittedName>
        <fullName evidence="8">Paraquat-inducible protein A</fullName>
    </submittedName>
</protein>
<keyword evidence="2" id="KW-1003">Cell membrane</keyword>
<evidence type="ECO:0000256" key="6">
    <source>
        <dbReference type="ARBA" id="ARBA00023136"/>
    </source>
</evidence>
<evidence type="ECO:0000313" key="8">
    <source>
        <dbReference type="EMBL" id="PYD37016.1"/>
    </source>
</evidence>
<name>A0A318NZK2_SERPL</name>
<sequence>MNRPLYARQINVVGCPTCGLACRHLSRCPRCRTRLHGRRPGGLARPWALLIAAVILYIPANLLPVMSTRLFGKDSESTIMAGVIDFWRAGSYGIALVIFVASVVIPCLKFLSLGLLLLASRRRSTWAMGERARLYRLTEGIGYWSMLDVVVVGVVSALVQFQTLSAAEPRSGILFFGLVVILTMLSAMAYDPRLIWEGDDK</sequence>
<dbReference type="PANTHER" id="PTHR30462:SF3">
    <property type="entry name" value="INTERMEMBRANE TRANSPORT PROTEIN PQIA"/>
    <property type="match status" value="1"/>
</dbReference>
<dbReference type="Proteomes" id="UP000248196">
    <property type="component" value="Unassembled WGS sequence"/>
</dbReference>
<keyword evidence="4 7" id="KW-0812">Transmembrane</keyword>
<dbReference type="InterPro" id="IPR007498">
    <property type="entry name" value="PqiA-like"/>
</dbReference>
<evidence type="ECO:0000256" key="5">
    <source>
        <dbReference type="ARBA" id="ARBA00022989"/>
    </source>
</evidence>
<accession>A0A318NZK2</accession>
<dbReference type="OrthoDB" id="9800207at2"/>
<comment type="subcellular location">
    <subcellularLocation>
        <location evidence="1">Cell inner membrane</location>
    </subcellularLocation>
</comment>
<reference evidence="8 9" key="1">
    <citation type="submission" date="2017-11" db="EMBL/GenBank/DDBJ databases">
        <title>Genome sequence of the oocydin A producing rhizobacterium Serratia plymuthica 4Rx5.</title>
        <authorList>
            <person name="Matilla M.A."/>
            <person name="Udaondo Z."/>
            <person name="Salmond G.P.C."/>
        </authorList>
    </citation>
    <scope>NUCLEOTIDE SEQUENCE [LARGE SCALE GENOMIC DNA]</scope>
    <source>
        <strain evidence="8 9">4Rx5</strain>
    </source>
</reference>
<dbReference type="PANTHER" id="PTHR30462">
    <property type="entry name" value="INTERMEMBRANE TRANSPORT PROTEIN PQIB-RELATED"/>
    <property type="match status" value="1"/>
</dbReference>
<gene>
    <name evidence="8" type="ORF">CT690_21390</name>
</gene>
<evidence type="ECO:0000256" key="7">
    <source>
        <dbReference type="SAM" id="Phobius"/>
    </source>
</evidence>
<dbReference type="InterPro" id="IPR051800">
    <property type="entry name" value="PqiA-PqiB_transport"/>
</dbReference>
<organism evidence="8 9">
    <name type="scientific">Serratia plymuthica</name>
    <dbReference type="NCBI Taxonomy" id="82996"/>
    <lineage>
        <taxon>Bacteria</taxon>
        <taxon>Pseudomonadati</taxon>
        <taxon>Pseudomonadota</taxon>
        <taxon>Gammaproteobacteria</taxon>
        <taxon>Enterobacterales</taxon>
        <taxon>Yersiniaceae</taxon>
        <taxon>Serratia</taxon>
    </lineage>
</organism>
<feature type="transmembrane region" description="Helical" evidence="7">
    <location>
        <begin position="92"/>
        <end position="119"/>
    </location>
</feature>
<dbReference type="GO" id="GO:0005886">
    <property type="term" value="C:plasma membrane"/>
    <property type="evidence" value="ECO:0007669"/>
    <property type="project" value="UniProtKB-SubCell"/>
</dbReference>
<evidence type="ECO:0000256" key="3">
    <source>
        <dbReference type="ARBA" id="ARBA00022519"/>
    </source>
</evidence>